<evidence type="ECO:0000313" key="1">
    <source>
        <dbReference type="EMBL" id="MBW4544867.1"/>
    </source>
</evidence>
<evidence type="ECO:0000313" key="2">
    <source>
        <dbReference type="Proteomes" id="UP000753908"/>
    </source>
</evidence>
<organism evidence="1 2">
    <name type="scientific">Symplocastrum torsivum CPER-KK1</name>
    <dbReference type="NCBI Taxonomy" id="450513"/>
    <lineage>
        <taxon>Bacteria</taxon>
        <taxon>Bacillati</taxon>
        <taxon>Cyanobacteriota</taxon>
        <taxon>Cyanophyceae</taxon>
        <taxon>Oscillatoriophycideae</taxon>
        <taxon>Oscillatoriales</taxon>
        <taxon>Microcoleaceae</taxon>
        <taxon>Symplocastrum</taxon>
    </lineage>
</organism>
<gene>
    <name evidence="1" type="ORF">KME25_10555</name>
</gene>
<reference evidence="1" key="1">
    <citation type="submission" date="2021-05" db="EMBL/GenBank/DDBJ databases">
        <authorList>
            <person name="Pietrasiak N."/>
            <person name="Ward R."/>
            <person name="Stajich J.E."/>
            <person name="Kurbessoian T."/>
        </authorList>
    </citation>
    <scope>NUCLEOTIDE SEQUENCE</scope>
    <source>
        <strain evidence="1">CPER-KK1</strain>
    </source>
</reference>
<sequence>MLVVVASHYDEAARSLVDRWANQEARLLTCEDLSIVGWQHSVSGKGGETPSLPDSAAAVDGQVVGVEEISGVLTRLPCVFEQELLHIVPDDRAYSASEMNAFLISWLSGLEMSCTEPSNT</sequence>
<dbReference type="AlphaFoldDB" id="A0A951PJX7"/>
<proteinExistence type="predicted"/>
<name>A0A951PJX7_9CYAN</name>
<dbReference type="Proteomes" id="UP000753908">
    <property type="component" value="Unassembled WGS sequence"/>
</dbReference>
<accession>A0A951PJX7</accession>
<protein>
    <submittedName>
        <fullName evidence="1">Uncharacterized protein</fullName>
    </submittedName>
</protein>
<dbReference type="EMBL" id="JAHHIF010000011">
    <property type="protein sequence ID" value="MBW4544867.1"/>
    <property type="molecule type" value="Genomic_DNA"/>
</dbReference>
<comment type="caution">
    <text evidence="1">The sequence shown here is derived from an EMBL/GenBank/DDBJ whole genome shotgun (WGS) entry which is preliminary data.</text>
</comment>
<reference evidence="1" key="2">
    <citation type="journal article" date="2022" name="Microbiol. Resour. Announc.">
        <title>Metagenome Sequencing to Explore Phylogenomics of Terrestrial Cyanobacteria.</title>
        <authorList>
            <person name="Ward R.D."/>
            <person name="Stajich J.E."/>
            <person name="Johansen J.R."/>
            <person name="Huntemann M."/>
            <person name="Clum A."/>
            <person name="Foster B."/>
            <person name="Foster B."/>
            <person name="Roux S."/>
            <person name="Palaniappan K."/>
            <person name="Varghese N."/>
            <person name="Mukherjee S."/>
            <person name="Reddy T.B.K."/>
            <person name="Daum C."/>
            <person name="Copeland A."/>
            <person name="Chen I.A."/>
            <person name="Ivanova N.N."/>
            <person name="Kyrpides N.C."/>
            <person name="Shapiro N."/>
            <person name="Eloe-Fadrosh E.A."/>
            <person name="Pietrasiak N."/>
        </authorList>
    </citation>
    <scope>NUCLEOTIDE SEQUENCE</scope>
    <source>
        <strain evidence="1">CPER-KK1</strain>
    </source>
</reference>